<dbReference type="AlphaFoldDB" id="C0NTM7"/>
<protein>
    <submittedName>
        <fullName evidence="1">Uncharacterized protein</fullName>
    </submittedName>
</protein>
<reference evidence="1" key="1">
    <citation type="submission" date="2009-02" db="EMBL/GenBank/DDBJ databases">
        <title>The Genome Sequence of Ajellomyces capsulatus strain G186AR.</title>
        <authorList>
            <consortium name="The Broad Institute Genome Sequencing Platform"/>
            <person name="Champion M."/>
            <person name="Cuomo C."/>
            <person name="Ma L.-J."/>
            <person name="Henn M.R."/>
            <person name="Sil A."/>
            <person name="Goldman B."/>
            <person name="Young S.K."/>
            <person name="Kodira C.D."/>
            <person name="Zeng Q."/>
            <person name="Koehrsen M."/>
            <person name="Alvarado L."/>
            <person name="Berlin A."/>
            <person name="Borenstein D."/>
            <person name="Chen Z."/>
            <person name="Engels R."/>
            <person name="Freedman E."/>
            <person name="Gellesch M."/>
            <person name="Goldberg J."/>
            <person name="Griggs A."/>
            <person name="Gujja S."/>
            <person name="Heiman D."/>
            <person name="Hepburn T."/>
            <person name="Howarth C."/>
            <person name="Jen D."/>
            <person name="Larson L."/>
            <person name="Lewis B."/>
            <person name="Mehta T."/>
            <person name="Park D."/>
            <person name="Pearson M."/>
            <person name="Roberts A."/>
            <person name="Saif S."/>
            <person name="Shea T."/>
            <person name="Shenoy N."/>
            <person name="Sisk P."/>
            <person name="Stolte C."/>
            <person name="Sykes S."/>
            <person name="Walk T."/>
            <person name="White J."/>
            <person name="Yandava C."/>
            <person name="Klein B."/>
            <person name="McEwen J.G."/>
            <person name="Puccia R."/>
            <person name="Goldman G.H."/>
            <person name="Felipe M.S."/>
            <person name="Nino-Vega G."/>
            <person name="San-Blas G."/>
            <person name="Taylor J."/>
            <person name="Mendoza L."/>
            <person name="Galagan J."/>
            <person name="Nusbaum C."/>
            <person name="Birren B."/>
        </authorList>
    </citation>
    <scope>NUCLEOTIDE SEQUENCE</scope>
    <source>
        <strain evidence="1">G186AR</strain>
    </source>
</reference>
<dbReference type="RefSeq" id="XP_045285869.1">
    <property type="nucleotide sequence ID" value="XM_045433556.1"/>
</dbReference>
<dbReference type="EMBL" id="GG663371">
    <property type="protein sequence ID" value="EEH05388.1"/>
    <property type="molecule type" value="Genomic_DNA"/>
</dbReference>
<keyword evidence="2" id="KW-1185">Reference proteome</keyword>
<dbReference type="GeneID" id="69039523"/>
<proteinExistence type="predicted"/>
<name>C0NTM7_AJECG</name>
<gene>
    <name evidence="1" type="ORF">HCBG_06507</name>
</gene>
<evidence type="ECO:0000313" key="1">
    <source>
        <dbReference type="EMBL" id="EEH05388.1"/>
    </source>
</evidence>
<dbReference type="Proteomes" id="UP000001631">
    <property type="component" value="Unassembled WGS sequence"/>
</dbReference>
<organism evidence="1 2">
    <name type="scientific">Ajellomyces capsulatus (strain G186AR / H82 / ATCC MYA-2454 / RMSCC 2432)</name>
    <name type="common">Darling's disease fungus</name>
    <name type="synonym">Histoplasma capsulatum</name>
    <dbReference type="NCBI Taxonomy" id="447093"/>
    <lineage>
        <taxon>Eukaryota</taxon>
        <taxon>Fungi</taxon>
        <taxon>Dikarya</taxon>
        <taxon>Ascomycota</taxon>
        <taxon>Pezizomycotina</taxon>
        <taxon>Eurotiomycetes</taxon>
        <taxon>Eurotiomycetidae</taxon>
        <taxon>Onygenales</taxon>
        <taxon>Ajellomycetaceae</taxon>
        <taxon>Histoplasma</taxon>
    </lineage>
</organism>
<dbReference type="HOGENOM" id="CLU_2290865_0_0_1"/>
<dbReference type="InParanoid" id="C0NTM7"/>
<accession>C0NTM7</accession>
<sequence>MDDLIGILSSEIRVRNFSQLSNQSYKYLPLTYLVNEIHDDICAGYSTENVYNLCSTSEQWTLHGRAELALIVRVGRIPSAYTYRPDRRGAMALFEQSIWQI</sequence>
<evidence type="ECO:0000313" key="2">
    <source>
        <dbReference type="Proteomes" id="UP000001631"/>
    </source>
</evidence>